<dbReference type="Proteomes" id="UP001275440">
    <property type="component" value="Unassembled WGS sequence"/>
</dbReference>
<comment type="caution">
    <text evidence="1">The sequence shown here is derived from an EMBL/GenBank/DDBJ whole genome shotgun (WGS) entry which is preliminary data.</text>
</comment>
<evidence type="ECO:0000313" key="1">
    <source>
        <dbReference type="EMBL" id="MDV2476444.1"/>
    </source>
</evidence>
<name>A0ABU3WR09_9NOCA</name>
<dbReference type="RefSeq" id="WP_072812238.1">
    <property type="nucleotide sequence ID" value="NZ_JAHWLX010000089.1"/>
</dbReference>
<evidence type="ECO:0000313" key="2">
    <source>
        <dbReference type="Proteomes" id="UP001275440"/>
    </source>
</evidence>
<sequence length="59" mass="6843">MKHFRMVDEDGGVIDEQPFRTADEAHAWATTHPRSELGPWILEEQVDGRWQQLAGPDRQ</sequence>
<dbReference type="EMBL" id="WBMO01000001">
    <property type="protein sequence ID" value="MDV2476444.1"/>
    <property type="molecule type" value="Genomic_DNA"/>
</dbReference>
<reference evidence="1 2" key="1">
    <citation type="submission" date="2019-10" db="EMBL/GenBank/DDBJ databases">
        <title>Draft Genome Assembly of Rhodococcus zopfii DSM44189.</title>
        <authorList>
            <person name="Sutton J.M."/>
            <person name="Akob D.M."/>
            <person name="Bushman T.J."/>
        </authorList>
    </citation>
    <scope>NUCLEOTIDE SEQUENCE [LARGE SCALE GENOMIC DNA]</scope>
    <source>
        <strain evidence="1 2">DSM 44189</strain>
    </source>
</reference>
<proteinExistence type="predicted"/>
<keyword evidence="2" id="KW-1185">Reference proteome</keyword>
<gene>
    <name evidence="1" type="ORF">F8M49_15960</name>
</gene>
<organism evidence="1 2">
    <name type="scientific">Rhodococcus zopfii</name>
    <dbReference type="NCBI Taxonomy" id="43772"/>
    <lineage>
        <taxon>Bacteria</taxon>
        <taxon>Bacillati</taxon>
        <taxon>Actinomycetota</taxon>
        <taxon>Actinomycetes</taxon>
        <taxon>Mycobacteriales</taxon>
        <taxon>Nocardiaceae</taxon>
        <taxon>Rhodococcus</taxon>
    </lineage>
</organism>
<protein>
    <submittedName>
        <fullName evidence="1">Uncharacterized protein</fullName>
    </submittedName>
</protein>
<accession>A0ABU3WR09</accession>